<dbReference type="RefSeq" id="WP_378295087.1">
    <property type="nucleotide sequence ID" value="NZ_JBHULE010000035.1"/>
</dbReference>
<dbReference type="EMBL" id="JBHULE010000035">
    <property type="protein sequence ID" value="MFD2565264.1"/>
    <property type="molecule type" value="Genomic_DNA"/>
</dbReference>
<protein>
    <submittedName>
        <fullName evidence="1">T9SS type A sorting domain-containing protein</fullName>
    </submittedName>
</protein>
<comment type="caution">
    <text evidence="1">The sequence shown here is derived from an EMBL/GenBank/DDBJ whole genome shotgun (WGS) entry which is preliminary data.</text>
</comment>
<keyword evidence="2" id="KW-1185">Reference proteome</keyword>
<organism evidence="1 2">
    <name type="scientific">Aquimarina rubra</name>
    <dbReference type="NCBI Taxonomy" id="1920033"/>
    <lineage>
        <taxon>Bacteria</taxon>
        <taxon>Pseudomonadati</taxon>
        <taxon>Bacteroidota</taxon>
        <taxon>Flavobacteriia</taxon>
        <taxon>Flavobacteriales</taxon>
        <taxon>Flavobacteriaceae</taxon>
        <taxon>Aquimarina</taxon>
    </lineage>
</organism>
<accession>A0ABW5LM60</accession>
<dbReference type="Proteomes" id="UP001597319">
    <property type="component" value="Unassembled WGS sequence"/>
</dbReference>
<evidence type="ECO:0000313" key="2">
    <source>
        <dbReference type="Proteomes" id="UP001597319"/>
    </source>
</evidence>
<proteinExistence type="predicted"/>
<sequence>MKKVLLITLFFVGLIPVYPNFDDMGTTLLTLSNDKPFSFELDATAAEQAITIRSDVKEPMLVKIIDKSGFIRIQKKLHLDREIDLTILEEGLYLIKVHVGNHMEVKRFYKGRDGVDIR</sequence>
<reference evidence="2" key="1">
    <citation type="journal article" date="2019" name="Int. J. Syst. Evol. Microbiol.">
        <title>The Global Catalogue of Microorganisms (GCM) 10K type strain sequencing project: providing services to taxonomists for standard genome sequencing and annotation.</title>
        <authorList>
            <consortium name="The Broad Institute Genomics Platform"/>
            <consortium name="The Broad Institute Genome Sequencing Center for Infectious Disease"/>
            <person name="Wu L."/>
            <person name="Ma J."/>
        </authorList>
    </citation>
    <scope>NUCLEOTIDE SEQUENCE [LARGE SCALE GENOMIC DNA]</scope>
    <source>
        <strain evidence="2">KCTC 52274</strain>
    </source>
</reference>
<evidence type="ECO:0000313" key="1">
    <source>
        <dbReference type="EMBL" id="MFD2565264.1"/>
    </source>
</evidence>
<name>A0ABW5LM60_9FLAO</name>
<gene>
    <name evidence="1" type="ORF">ACFSR1_21480</name>
</gene>